<dbReference type="Gene3D" id="6.10.340.10">
    <property type="match status" value="1"/>
</dbReference>
<proteinExistence type="predicted"/>
<dbReference type="InterPro" id="IPR050980">
    <property type="entry name" value="2C_sensor_his_kinase"/>
</dbReference>
<dbReference type="InterPro" id="IPR004358">
    <property type="entry name" value="Sig_transdc_His_kin-like_C"/>
</dbReference>
<dbReference type="PANTHER" id="PTHR44936:SF10">
    <property type="entry name" value="SENSOR PROTEIN RSTB"/>
    <property type="match status" value="1"/>
</dbReference>
<comment type="caution">
    <text evidence="13">The sequence shown here is derived from an EMBL/GenBank/DDBJ whole genome shotgun (WGS) entry which is preliminary data.</text>
</comment>
<keyword evidence="9" id="KW-0067">ATP-binding</keyword>
<feature type="domain" description="HAMP" evidence="12">
    <location>
        <begin position="176"/>
        <end position="228"/>
    </location>
</feature>
<dbReference type="SUPFAM" id="SSF158472">
    <property type="entry name" value="HAMP domain-like"/>
    <property type="match status" value="1"/>
</dbReference>
<dbReference type="EC" id="2.7.13.3" evidence="3"/>
<organism evidence="13 14">
    <name type="scientific">Vogesella alkaliphila</name>
    <dbReference type="NCBI Taxonomy" id="1193621"/>
    <lineage>
        <taxon>Bacteria</taxon>
        <taxon>Pseudomonadati</taxon>
        <taxon>Pseudomonadota</taxon>
        <taxon>Betaproteobacteria</taxon>
        <taxon>Neisseriales</taxon>
        <taxon>Chromobacteriaceae</taxon>
        <taxon>Vogesella</taxon>
    </lineage>
</organism>
<comment type="catalytic activity">
    <reaction evidence="1">
        <text>ATP + protein L-histidine = ADP + protein N-phospho-L-histidine.</text>
        <dbReference type="EC" id="2.7.13.3"/>
    </reaction>
</comment>
<evidence type="ECO:0000313" key="13">
    <source>
        <dbReference type="EMBL" id="GGX85224.1"/>
    </source>
</evidence>
<dbReference type="InterPro" id="IPR036097">
    <property type="entry name" value="HisK_dim/P_sf"/>
</dbReference>
<evidence type="ECO:0000256" key="1">
    <source>
        <dbReference type="ARBA" id="ARBA00000085"/>
    </source>
</evidence>
<dbReference type="Pfam" id="PF02518">
    <property type="entry name" value="HATPase_c"/>
    <property type="match status" value="1"/>
</dbReference>
<keyword evidence="8" id="KW-0418">Kinase</keyword>
<feature type="domain" description="Histidine kinase" evidence="11">
    <location>
        <begin position="236"/>
        <end position="433"/>
    </location>
</feature>
<dbReference type="InterPro" id="IPR005467">
    <property type="entry name" value="His_kinase_dom"/>
</dbReference>
<dbReference type="EMBL" id="BMYW01000003">
    <property type="protein sequence ID" value="GGX85224.1"/>
    <property type="molecule type" value="Genomic_DNA"/>
</dbReference>
<dbReference type="SMART" id="SM00304">
    <property type="entry name" value="HAMP"/>
    <property type="match status" value="1"/>
</dbReference>
<dbReference type="Pfam" id="PF00672">
    <property type="entry name" value="HAMP"/>
    <property type="match status" value="1"/>
</dbReference>
<feature type="transmembrane region" description="Helical" evidence="10">
    <location>
        <begin position="12"/>
        <end position="34"/>
    </location>
</feature>
<evidence type="ECO:0000256" key="5">
    <source>
        <dbReference type="ARBA" id="ARBA00022553"/>
    </source>
</evidence>
<dbReference type="SMART" id="SM00388">
    <property type="entry name" value="HisKA"/>
    <property type="match status" value="1"/>
</dbReference>
<evidence type="ECO:0000256" key="3">
    <source>
        <dbReference type="ARBA" id="ARBA00012438"/>
    </source>
</evidence>
<dbReference type="CDD" id="cd06225">
    <property type="entry name" value="HAMP"/>
    <property type="match status" value="1"/>
</dbReference>
<evidence type="ECO:0000256" key="2">
    <source>
        <dbReference type="ARBA" id="ARBA00004651"/>
    </source>
</evidence>
<sequence length="436" mass="47739">MSLLARFGGTLFLRLAALVVLAVLASQVFTLWLTEQQKSALLARQLYAQVLDTLADYEEALDRLPAAERDAFLLRNNLPGLPRLLPLAQAPAETFPAPPFAAPLEAWLGNAVGEPVSVRMSRAERRELWLKVPVLDSHYWLVMPLRRYLPPALRPTLQAAGLVALLSVLAAFALAWRTTRPLSRLANAARHLEAGRMPQAVPVSGPREVRDVIERFNTMALALDKAASERRLMLAGLSHDLRTPLTRLKLAVELQDDLGDKAGMLNDIDELSRIVGQFIDFARSEETRPLTPLALGELVDNVLTRFRRDDMEIAWQRGDATINGDALALQRLLSNLLENARRYGRAPFRVSLQPGDRQCELRVHDSGDGIAPELQQAALTPFERLAAHRGSDGGSGLGLAIVSRVVAQHGGSLRFDYPPDGGFAVVITLPTLAAAG</sequence>
<evidence type="ECO:0000256" key="8">
    <source>
        <dbReference type="ARBA" id="ARBA00022777"/>
    </source>
</evidence>
<keyword evidence="10" id="KW-0812">Transmembrane</keyword>
<name>A0ABQ2YIH6_9NEIS</name>
<keyword evidence="4" id="KW-1003">Cell membrane</keyword>
<dbReference type="InterPro" id="IPR003594">
    <property type="entry name" value="HATPase_dom"/>
</dbReference>
<evidence type="ECO:0000256" key="10">
    <source>
        <dbReference type="SAM" id="Phobius"/>
    </source>
</evidence>
<dbReference type="SUPFAM" id="SSF47384">
    <property type="entry name" value="Homodimeric domain of signal transducing histidine kinase"/>
    <property type="match status" value="1"/>
</dbReference>
<evidence type="ECO:0000256" key="7">
    <source>
        <dbReference type="ARBA" id="ARBA00022741"/>
    </source>
</evidence>
<keyword evidence="5" id="KW-0597">Phosphoprotein</keyword>
<dbReference type="PRINTS" id="PR00344">
    <property type="entry name" value="BCTRLSENSOR"/>
</dbReference>
<dbReference type="Gene3D" id="3.30.565.10">
    <property type="entry name" value="Histidine kinase-like ATPase, C-terminal domain"/>
    <property type="match status" value="1"/>
</dbReference>
<dbReference type="Pfam" id="PF00512">
    <property type="entry name" value="HisKA"/>
    <property type="match status" value="1"/>
</dbReference>
<dbReference type="Proteomes" id="UP000600877">
    <property type="component" value="Unassembled WGS sequence"/>
</dbReference>
<dbReference type="CDD" id="cd00082">
    <property type="entry name" value="HisKA"/>
    <property type="match status" value="1"/>
</dbReference>
<keyword evidence="10" id="KW-1133">Transmembrane helix</keyword>
<dbReference type="InterPro" id="IPR036890">
    <property type="entry name" value="HATPase_C_sf"/>
</dbReference>
<reference evidence="14" key="1">
    <citation type="journal article" date="2019" name="Int. J. Syst. Evol. Microbiol.">
        <title>The Global Catalogue of Microorganisms (GCM) 10K type strain sequencing project: providing services to taxonomists for standard genome sequencing and annotation.</title>
        <authorList>
            <consortium name="The Broad Institute Genomics Platform"/>
            <consortium name="The Broad Institute Genome Sequencing Center for Infectious Disease"/>
            <person name="Wu L."/>
            <person name="Ma J."/>
        </authorList>
    </citation>
    <scope>NUCLEOTIDE SEQUENCE [LARGE SCALE GENOMIC DNA]</scope>
    <source>
        <strain evidence="14">KCTC 32041</strain>
    </source>
</reference>
<dbReference type="PROSITE" id="PS50109">
    <property type="entry name" value="HIS_KIN"/>
    <property type="match status" value="1"/>
</dbReference>
<dbReference type="Gene3D" id="1.10.287.130">
    <property type="match status" value="1"/>
</dbReference>
<protein>
    <recommendedName>
        <fullName evidence="3">histidine kinase</fullName>
        <ecNumber evidence="3">2.7.13.3</ecNumber>
    </recommendedName>
</protein>
<keyword evidence="6" id="KW-0808">Transferase</keyword>
<evidence type="ECO:0000313" key="14">
    <source>
        <dbReference type="Proteomes" id="UP000600877"/>
    </source>
</evidence>
<accession>A0ABQ2YIH6</accession>
<dbReference type="PROSITE" id="PS50885">
    <property type="entry name" value="HAMP"/>
    <property type="match status" value="1"/>
</dbReference>
<dbReference type="SUPFAM" id="SSF55874">
    <property type="entry name" value="ATPase domain of HSP90 chaperone/DNA topoisomerase II/histidine kinase"/>
    <property type="match status" value="1"/>
</dbReference>
<evidence type="ECO:0000256" key="9">
    <source>
        <dbReference type="ARBA" id="ARBA00022840"/>
    </source>
</evidence>
<dbReference type="CDD" id="cd00075">
    <property type="entry name" value="HATPase"/>
    <property type="match status" value="1"/>
</dbReference>
<dbReference type="RefSeq" id="WP_229800247.1">
    <property type="nucleotide sequence ID" value="NZ_BMYW01000003.1"/>
</dbReference>
<evidence type="ECO:0000256" key="6">
    <source>
        <dbReference type="ARBA" id="ARBA00022679"/>
    </source>
</evidence>
<keyword evidence="7" id="KW-0547">Nucleotide-binding</keyword>
<evidence type="ECO:0000259" key="12">
    <source>
        <dbReference type="PROSITE" id="PS50885"/>
    </source>
</evidence>
<dbReference type="InterPro" id="IPR038421">
    <property type="entry name" value="RisS_PPD_sf"/>
</dbReference>
<keyword evidence="10" id="KW-0472">Membrane</keyword>
<evidence type="ECO:0000256" key="4">
    <source>
        <dbReference type="ARBA" id="ARBA00022475"/>
    </source>
</evidence>
<evidence type="ECO:0000259" key="11">
    <source>
        <dbReference type="PROSITE" id="PS50109"/>
    </source>
</evidence>
<comment type="subcellular location">
    <subcellularLocation>
        <location evidence="2">Cell membrane</location>
        <topology evidence="2">Multi-pass membrane protein</topology>
    </subcellularLocation>
</comment>
<dbReference type="SMART" id="SM00387">
    <property type="entry name" value="HATPase_c"/>
    <property type="match status" value="1"/>
</dbReference>
<gene>
    <name evidence="13" type="ORF">GCM10011290_11000</name>
</gene>
<dbReference type="Gene3D" id="3.30.450.300">
    <property type="entry name" value="Sensor histidine kinase RisS, periplasmic domain"/>
    <property type="match status" value="1"/>
</dbReference>
<dbReference type="InterPro" id="IPR003660">
    <property type="entry name" value="HAMP_dom"/>
</dbReference>
<dbReference type="PANTHER" id="PTHR44936">
    <property type="entry name" value="SENSOR PROTEIN CREC"/>
    <property type="match status" value="1"/>
</dbReference>
<dbReference type="InterPro" id="IPR003661">
    <property type="entry name" value="HisK_dim/P_dom"/>
</dbReference>
<keyword evidence="14" id="KW-1185">Reference proteome</keyword>